<organism evidence="2 3">
    <name type="scientific">Tulasnella calospora MUT 4182</name>
    <dbReference type="NCBI Taxonomy" id="1051891"/>
    <lineage>
        <taxon>Eukaryota</taxon>
        <taxon>Fungi</taxon>
        <taxon>Dikarya</taxon>
        <taxon>Basidiomycota</taxon>
        <taxon>Agaricomycotina</taxon>
        <taxon>Agaricomycetes</taxon>
        <taxon>Cantharellales</taxon>
        <taxon>Tulasnellaceae</taxon>
        <taxon>Tulasnella</taxon>
    </lineage>
</organism>
<sequence length="78" mass="8764">GFVPVLVGPSVTKEHQWHIEDLPAPEESDSERKLYPNGPVRSHPSAPNEGPATARRNCPISFSTELSVFVWINKWITR</sequence>
<proteinExistence type="predicted"/>
<name>A0A0C3QZ79_9AGAM</name>
<accession>A0A0C3QZ79</accession>
<dbReference type="AlphaFoldDB" id="A0A0C3QZ79"/>
<evidence type="ECO:0000313" key="3">
    <source>
        <dbReference type="Proteomes" id="UP000054248"/>
    </source>
</evidence>
<keyword evidence="3" id="KW-1185">Reference proteome</keyword>
<dbReference type="HOGENOM" id="CLU_2628777_0_0_1"/>
<evidence type="ECO:0000256" key="1">
    <source>
        <dbReference type="SAM" id="MobiDB-lite"/>
    </source>
</evidence>
<reference evidence="2 3" key="1">
    <citation type="submission" date="2014-04" db="EMBL/GenBank/DDBJ databases">
        <authorList>
            <consortium name="DOE Joint Genome Institute"/>
            <person name="Kuo A."/>
            <person name="Girlanda M."/>
            <person name="Perotto S."/>
            <person name="Kohler A."/>
            <person name="Nagy L.G."/>
            <person name="Floudas D."/>
            <person name="Copeland A."/>
            <person name="Barry K.W."/>
            <person name="Cichocki N."/>
            <person name="Veneault-Fourrey C."/>
            <person name="LaButti K."/>
            <person name="Lindquist E.A."/>
            <person name="Lipzen A."/>
            <person name="Lundell T."/>
            <person name="Morin E."/>
            <person name="Murat C."/>
            <person name="Sun H."/>
            <person name="Tunlid A."/>
            <person name="Henrissat B."/>
            <person name="Grigoriev I.V."/>
            <person name="Hibbett D.S."/>
            <person name="Martin F."/>
            <person name="Nordberg H.P."/>
            <person name="Cantor M.N."/>
            <person name="Hua S.X."/>
        </authorList>
    </citation>
    <scope>NUCLEOTIDE SEQUENCE [LARGE SCALE GENOMIC DNA]</scope>
    <source>
        <strain evidence="2 3">MUT 4182</strain>
    </source>
</reference>
<protein>
    <submittedName>
        <fullName evidence="2">Uncharacterized protein</fullName>
    </submittedName>
</protein>
<gene>
    <name evidence="2" type="ORF">M407DRAFT_240539</name>
</gene>
<feature type="non-terminal residue" evidence="2">
    <location>
        <position position="1"/>
    </location>
</feature>
<reference evidence="3" key="2">
    <citation type="submission" date="2015-01" db="EMBL/GenBank/DDBJ databases">
        <title>Evolutionary Origins and Diversification of the Mycorrhizal Mutualists.</title>
        <authorList>
            <consortium name="DOE Joint Genome Institute"/>
            <consortium name="Mycorrhizal Genomics Consortium"/>
            <person name="Kohler A."/>
            <person name="Kuo A."/>
            <person name="Nagy L.G."/>
            <person name="Floudas D."/>
            <person name="Copeland A."/>
            <person name="Barry K.W."/>
            <person name="Cichocki N."/>
            <person name="Veneault-Fourrey C."/>
            <person name="LaButti K."/>
            <person name="Lindquist E.A."/>
            <person name="Lipzen A."/>
            <person name="Lundell T."/>
            <person name="Morin E."/>
            <person name="Murat C."/>
            <person name="Riley R."/>
            <person name="Ohm R."/>
            <person name="Sun H."/>
            <person name="Tunlid A."/>
            <person name="Henrissat B."/>
            <person name="Grigoriev I.V."/>
            <person name="Hibbett D.S."/>
            <person name="Martin F."/>
        </authorList>
    </citation>
    <scope>NUCLEOTIDE SEQUENCE [LARGE SCALE GENOMIC DNA]</scope>
    <source>
        <strain evidence="3">MUT 4182</strain>
    </source>
</reference>
<evidence type="ECO:0000313" key="2">
    <source>
        <dbReference type="EMBL" id="KIO34724.1"/>
    </source>
</evidence>
<dbReference type="EMBL" id="KN822942">
    <property type="protein sequence ID" value="KIO34724.1"/>
    <property type="molecule type" value="Genomic_DNA"/>
</dbReference>
<feature type="region of interest" description="Disordered" evidence="1">
    <location>
        <begin position="17"/>
        <end position="56"/>
    </location>
</feature>
<dbReference type="Proteomes" id="UP000054248">
    <property type="component" value="Unassembled WGS sequence"/>
</dbReference>